<evidence type="ECO:0000256" key="1">
    <source>
        <dbReference type="ARBA" id="ARBA00004429"/>
    </source>
</evidence>
<dbReference type="SUPFAM" id="SSF161098">
    <property type="entry name" value="MetI-like"/>
    <property type="match status" value="1"/>
</dbReference>
<keyword evidence="3" id="KW-1003">Cell membrane</keyword>
<dbReference type="PANTHER" id="PTHR43163">
    <property type="entry name" value="DIPEPTIDE TRANSPORT SYSTEM PERMEASE PROTEIN DPPB-RELATED"/>
    <property type="match status" value="1"/>
</dbReference>
<dbReference type="GO" id="GO:0055085">
    <property type="term" value="P:transmembrane transport"/>
    <property type="evidence" value="ECO:0007669"/>
    <property type="project" value="InterPro"/>
</dbReference>
<sequence>MMARFVLWRLLSALLLLWLASMLIFFTLTLAPGDAAVQALGEHSTPQALQTLRHQFGLDRPVAARYWQWLNGILRGDPGISLTSQQPVVDIIAPAARRSALLALLAACGMLLLGGTGGVLAAMHRDRWQDRLLSFIAMSGLSTPEFIVATLMILLLAVGAGWFPAVSLLPASGNISDQWSILVLPALTLALIGGCYLLRMIRASLIRLTDAPNILSASLNGVRGLTLVARHFLPQAAGPLAQLFAASLPYLIGGAVVVERVFGFPGLGELLLTALNTRDAILLQGVAMLLALITALCWFAADVLAVWLDPWRRRS</sequence>
<keyword evidence="6 8" id="KW-1133">Transmembrane helix</keyword>
<keyword evidence="4" id="KW-0997">Cell inner membrane</keyword>
<organism evidence="10">
    <name type="scientific">Salmonella enterica</name>
    <name type="common">Salmonella choleraesuis</name>
    <dbReference type="NCBI Taxonomy" id="28901"/>
    <lineage>
        <taxon>Bacteria</taxon>
        <taxon>Pseudomonadati</taxon>
        <taxon>Pseudomonadota</taxon>
        <taxon>Gammaproteobacteria</taxon>
        <taxon>Enterobacterales</taxon>
        <taxon>Enterobacteriaceae</taxon>
        <taxon>Salmonella</taxon>
    </lineage>
</organism>
<feature type="domain" description="ABC transmembrane type-1" evidence="9">
    <location>
        <begin position="96"/>
        <end position="305"/>
    </location>
</feature>
<dbReference type="Pfam" id="PF19300">
    <property type="entry name" value="BPD_transp_1_N"/>
    <property type="match status" value="1"/>
</dbReference>
<protein>
    <submittedName>
        <fullName evidence="10">ABC transporter permease</fullName>
    </submittedName>
</protein>
<dbReference type="EMBL" id="AAHBYH010000029">
    <property type="protein sequence ID" value="EBU3914215.1"/>
    <property type="molecule type" value="Genomic_DNA"/>
</dbReference>
<evidence type="ECO:0000256" key="2">
    <source>
        <dbReference type="ARBA" id="ARBA00022448"/>
    </source>
</evidence>
<dbReference type="Gene3D" id="1.10.3720.10">
    <property type="entry name" value="MetI-like"/>
    <property type="match status" value="1"/>
</dbReference>
<dbReference type="Pfam" id="PF00528">
    <property type="entry name" value="BPD_transp_1"/>
    <property type="match status" value="1"/>
</dbReference>
<feature type="transmembrane region" description="Helical" evidence="8">
    <location>
        <begin position="282"/>
        <end position="308"/>
    </location>
</feature>
<feature type="transmembrane region" description="Helical" evidence="8">
    <location>
        <begin position="179"/>
        <end position="198"/>
    </location>
</feature>
<comment type="caution">
    <text evidence="10">The sequence shown here is derived from an EMBL/GenBank/DDBJ whole genome shotgun (WGS) entry which is preliminary data.</text>
</comment>
<dbReference type="InterPro" id="IPR000515">
    <property type="entry name" value="MetI-like"/>
</dbReference>
<feature type="transmembrane region" description="Helical" evidence="8">
    <location>
        <begin position="100"/>
        <end position="123"/>
    </location>
</feature>
<dbReference type="PANTHER" id="PTHR43163:SF3">
    <property type="entry name" value="PEPTIDE ABC TRANSPORTER PERMEASE PROTEIN"/>
    <property type="match status" value="1"/>
</dbReference>
<name>A0A5V4ZBK2_SALER</name>
<reference evidence="10" key="1">
    <citation type="submission" date="2018-07" db="EMBL/GenBank/DDBJ databases">
        <authorList>
            <consortium name="PulseNet: The National Subtyping Network for Foodborne Disease Surveillance"/>
            <person name="Tarr C.L."/>
            <person name="Trees E."/>
            <person name="Katz L.S."/>
            <person name="Carleton-Romer H.A."/>
            <person name="Stroika S."/>
            <person name="Kucerova Z."/>
            <person name="Roache K.F."/>
            <person name="Sabol A.L."/>
            <person name="Besser J."/>
            <person name="Gerner-Smidt P."/>
        </authorList>
    </citation>
    <scope>NUCLEOTIDE SEQUENCE</scope>
    <source>
        <strain evidence="10">PNUSAS029138</strain>
    </source>
</reference>
<dbReference type="InterPro" id="IPR035906">
    <property type="entry name" value="MetI-like_sf"/>
</dbReference>
<evidence type="ECO:0000256" key="5">
    <source>
        <dbReference type="ARBA" id="ARBA00022692"/>
    </source>
</evidence>
<feature type="transmembrane region" description="Helical" evidence="8">
    <location>
        <begin position="135"/>
        <end position="159"/>
    </location>
</feature>
<dbReference type="GO" id="GO:0005886">
    <property type="term" value="C:plasma membrane"/>
    <property type="evidence" value="ECO:0007669"/>
    <property type="project" value="UniProtKB-SubCell"/>
</dbReference>
<proteinExistence type="inferred from homology"/>
<dbReference type="PROSITE" id="PS50928">
    <property type="entry name" value="ABC_TM1"/>
    <property type="match status" value="1"/>
</dbReference>
<evidence type="ECO:0000313" key="10">
    <source>
        <dbReference type="EMBL" id="EBU3914215.1"/>
    </source>
</evidence>
<evidence type="ECO:0000256" key="4">
    <source>
        <dbReference type="ARBA" id="ARBA00022519"/>
    </source>
</evidence>
<dbReference type="InterPro" id="IPR045621">
    <property type="entry name" value="BPD_transp_1_N"/>
</dbReference>
<comment type="similarity">
    <text evidence="8">Belongs to the binding-protein-dependent transport system permease family.</text>
</comment>
<keyword evidence="5 8" id="KW-0812">Transmembrane</keyword>
<keyword evidence="2 8" id="KW-0813">Transport</keyword>
<evidence type="ECO:0000256" key="3">
    <source>
        <dbReference type="ARBA" id="ARBA00022475"/>
    </source>
</evidence>
<feature type="transmembrane region" description="Helical" evidence="8">
    <location>
        <begin position="240"/>
        <end position="262"/>
    </location>
</feature>
<evidence type="ECO:0000259" key="9">
    <source>
        <dbReference type="PROSITE" id="PS50928"/>
    </source>
</evidence>
<evidence type="ECO:0000256" key="7">
    <source>
        <dbReference type="ARBA" id="ARBA00023136"/>
    </source>
</evidence>
<evidence type="ECO:0000256" key="8">
    <source>
        <dbReference type="RuleBase" id="RU363032"/>
    </source>
</evidence>
<comment type="subcellular location">
    <subcellularLocation>
        <location evidence="1">Cell inner membrane</location>
        <topology evidence="1">Multi-pass membrane protein</topology>
    </subcellularLocation>
    <subcellularLocation>
        <location evidence="8">Cell membrane</location>
        <topology evidence="8">Multi-pass membrane protein</topology>
    </subcellularLocation>
</comment>
<dbReference type="AlphaFoldDB" id="A0A5V4ZBK2"/>
<gene>
    <name evidence="10" type="ORF">CWK15_22945</name>
</gene>
<evidence type="ECO:0000256" key="6">
    <source>
        <dbReference type="ARBA" id="ARBA00022989"/>
    </source>
</evidence>
<keyword evidence="7 8" id="KW-0472">Membrane</keyword>
<accession>A0A5V4ZBK2</accession>